<dbReference type="EMBL" id="CP116968">
    <property type="protein sequence ID" value="WNM60966.1"/>
    <property type="molecule type" value="Genomic_DNA"/>
</dbReference>
<dbReference type="RefSeq" id="WP_312742437.1">
    <property type="nucleotide sequence ID" value="NZ_CP116968.1"/>
</dbReference>
<organism evidence="1 2">
    <name type="scientific">Candidatus Nitrospira neomarina</name>
    <dbReference type="NCBI Taxonomy" id="3020899"/>
    <lineage>
        <taxon>Bacteria</taxon>
        <taxon>Pseudomonadati</taxon>
        <taxon>Nitrospirota</taxon>
        <taxon>Nitrospiria</taxon>
        <taxon>Nitrospirales</taxon>
        <taxon>Nitrospiraceae</taxon>
        <taxon>Nitrospira</taxon>
    </lineage>
</organism>
<name>A0AA96GFV4_9BACT</name>
<sequence>MTELDTNLPHITTTETLVRFYVLLSQYIDRCLDEATKRSLPEGEFQKHLAETHTQVTELLTTNRVVKNKAETEFQRITTLCEQFLKTPNDPTLKSSLHHEHDVLRIKMLALSDLLAVFRSV</sequence>
<dbReference type="Proteomes" id="UP001302494">
    <property type="component" value="Chromosome"/>
</dbReference>
<accession>A0AA96GFV4</accession>
<dbReference type="KEGG" id="nneo:PQG83_14525"/>
<evidence type="ECO:0000313" key="2">
    <source>
        <dbReference type="Proteomes" id="UP001302494"/>
    </source>
</evidence>
<keyword evidence="2" id="KW-1185">Reference proteome</keyword>
<proteinExistence type="predicted"/>
<reference evidence="1 2" key="1">
    <citation type="submission" date="2023-01" db="EMBL/GenBank/DDBJ databases">
        <title>Cultivation and genomic characterization of new, ubiquitous marine nitrite-oxidizing bacteria from the Nitrospirales.</title>
        <authorList>
            <person name="Mueller A.J."/>
            <person name="Daebeler A."/>
            <person name="Herbold C.W."/>
            <person name="Kirkegaard R.H."/>
            <person name="Daims H."/>
        </authorList>
    </citation>
    <scope>NUCLEOTIDE SEQUENCE [LARGE SCALE GENOMIC DNA]</scope>
    <source>
        <strain evidence="1 2">DK</strain>
    </source>
</reference>
<dbReference type="AlphaFoldDB" id="A0AA96GFV4"/>
<gene>
    <name evidence="1" type="ORF">PQG83_14525</name>
</gene>
<evidence type="ECO:0000313" key="1">
    <source>
        <dbReference type="EMBL" id="WNM60966.1"/>
    </source>
</evidence>
<protein>
    <submittedName>
        <fullName evidence="1">Uncharacterized protein</fullName>
    </submittedName>
</protein>